<feature type="domain" description="NTP pyrophosphohydrolase MazG-like" evidence="2">
    <location>
        <begin position="35"/>
        <end position="108"/>
    </location>
</feature>
<dbReference type="PANTHER" id="PTHR30522">
    <property type="entry name" value="NUCLEOSIDE TRIPHOSPHATE PYROPHOSPHOHYDROLASE"/>
    <property type="match status" value="1"/>
</dbReference>
<dbReference type="GO" id="GO:0006203">
    <property type="term" value="P:dGTP catabolic process"/>
    <property type="evidence" value="ECO:0007669"/>
    <property type="project" value="TreeGrafter"/>
</dbReference>
<dbReference type="InterPro" id="IPR011551">
    <property type="entry name" value="NTP_PyrPHydrolase_MazG"/>
</dbReference>
<dbReference type="GO" id="GO:0046061">
    <property type="term" value="P:dATP catabolic process"/>
    <property type="evidence" value="ECO:0007669"/>
    <property type="project" value="TreeGrafter"/>
</dbReference>
<dbReference type="SUPFAM" id="SSF101386">
    <property type="entry name" value="all-alpha NTP pyrophosphatases"/>
    <property type="match status" value="2"/>
</dbReference>
<dbReference type="GO" id="GO:0047429">
    <property type="term" value="F:nucleoside triphosphate diphosphatase activity"/>
    <property type="evidence" value="ECO:0007669"/>
    <property type="project" value="InterPro"/>
</dbReference>
<dbReference type="FunFam" id="1.10.287.1080:FF:000001">
    <property type="entry name" value="Nucleoside triphosphate pyrophosphohydrolase"/>
    <property type="match status" value="1"/>
</dbReference>
<dbReference type="NCBIfam" id="NF007113">
    <property type="entry name" value="PRK09562.1"/>
    <property type="match status" value="1"/>
</dbReference>
<evidence type="ECO:0000259" key="2">
    <source>
        <dbReference type="Pfam" id="PF03819"/>
    </source>
</evidence>
<evidence type="ECO:0000256" key="1">
    <source>
        <dbReference type="SAM" id="MobiDB-lite"/>
    </source>
</evidence>
<dbReference type="RefSeq" id="WP_072756327.1">
    <property type="nucleotide sequence ID" value="NZ_FQUK01000034.1"/>
</dbReference>
<evidence type="ECO:0000313" key="4">
    <source>
        <dbReference type="Proteomes" id="UP000242857"/>
    </source>
</evidence>
<dbReference type="PANTHER" id="PTHR30522:SF0">
    <property type="entry name" value="NUCLEOSIDE TRIPHOSPHATE PYROPHOSPHOHYDROLASE"/>
    <property type="match status" value="1"/>
</dbReference>
<dbReference type="AlphaFoldDB" id="A0A1M4ZA27"/>
<dbReference type="Gene3D" id="1.10.287.1080">
    <property type="entry name" value="MazG-like"/>
    <property type="match status" value="2"/>
</dbReference>
<dbReference type="InterPro" id="IPR048015">
    <property type="entry name" value="NTP-PPase_MazG-like_N"/>
</dbReference>
<dbReference type="NCBIfam" id="TIGR00444">
    <property type="entry name" value="mazG"/>
    <property type="match status" value="1"/>
</dbReference>
<name>A0A1M4ZA27_9GAMM</name>
<gene>
    <name evidence="3" type="ORF">SAMN02745204_01888</name>
</gene>
<dbReference type="InterPro" id="IPR004518">
    <property type="entry name" value="MazG-like_dom"/>
</dbReference>
<feature type="region of interest" description="Disordered" evidence="1">
    <location>
        <begin position="111"/>
        <end position="138"/>
    </location>
</feature>
<dbReference type="CDD" id="cd11528">
    <property type="entry name" value="NTP-PPase_MazG_Nterm"/>
    <property type="match status" value="1"/>
</dbReference>
<evidence type="ECO:0000313" key="3">
    <source>
        <dbReference type="EMBL" id="SHF14808.1"/>
    </source>
</evidence>
<keyword evidence="4" id="KW-1185">Reference proteome</keyword>
<dbReference type="Proteomes" id="UP000242857">
    <property type="component" value="Unassembled WGS sequence"/>
</dbReference>
<feature type="domain" description="NTP pyrophosphohydrolase MazG-like" evidence="2">
    <location>
        <begin position="176"/>
        <end position="242"/>
    </location>
</feature>
<accession>A0A1M4ZA27</accession>
<dbReference type="GO" id="GO:0046081">
    <property type="term" value="P:dUTP catabolic process"/>
    <property type="evidence" value="ECO:0007669"/>
    <property type="project" value="TreeGrafter"/>
</dbReference>
<dbReference type="Pfam" id="PF03819">
    <property type="entry name" value="MazG"/>
    <property type="match status" value="2"/>
</dbReference>
<dbReference type="STRING" id="213588.SAMN02745204_01888"/>
<dbReference type="InterPro" id="IPR048011">
    <property type="entry name" value="NTP-PPase_MazG-like_C"/>
</dbReference>
<dbReference type="OrthoDB" id="9808939at2"/>
<feature type="compositionally biased region" description="Basic and acidic residues" evidence="1">
    <location>
        <begin position="124"/>
        <end position="138"/>
    </location>
</feature>
<protein>
    <submittedName>
        <fullName evidence="3">ATP diphosphatase</fullName>
    </submittedName>
</protein>
<reference evidence="4" key="1">
    <citation type="submission" date="2016-11" db="EMBL/GenBank/DDBJ databases">
        <authorList>
            <person name="Varghese N."/>
            <person name="Submissions S."/>
        </authorList>
    </citation>
    <scope>NUCLEOTIDE SEQUENCE [LARGE SCALE GENOMIC DNA]</scope>
    <source>
        <strain evidence="4">DSM 14834</strain>
    </source>
</reference>
<dbReference type="EMBL" id="FQUK01000034">
    <property type="protein sequence ID" value="SHF14808.1"/>
    <property type="molecule type" value="Genomic_DNA"/>
</dbReference>
<proteinExistence type="predicted"/>
<dbReference type="GO" id="GO:0046047">
    <property type="term" value="P:TTP catabolic process"/>
    <property type="evidence" value="ECO:0007669"/>
    <property type="project" value="TreeGrafter"/>
</dbReference>
<organism evidence="3 4">
    <name type="scientific">Thermomonas hydrothermalis</name>
    <dbReference type="NCBI Taxonomy" id="213588"/>
    <lineage>
        <taxon>Bacteria</taxon>
        <taxon>Pseudomonadati</taxon>
        <taxon>Pseudomonadota</taxon>
        <taxon>Gammaproteobacteria</taxon>
        <taxon>Lysobacterales</taxon>
        <taxon>Lysobacteraceae</taxon>
        <taxon>Thermomonas</taxon>
    </lineage>
</organism>
<sequence length="280" mass="30880">MTASPADPPGNIQTLLAIMARLRDPQTGCPWDVQQTFASIAPYTIEEAYEVADAIDRGDLEALREELGDLLLQVVFHARMAEEAGAFTFQDVVAAIVDKLVRRHPHVFGRAQPGSAQAQQAQWEAHKQAERQQRGDTDRSALAGIARGLPEWQRALKLQQRAARVGFDWPGPAPVLEKLQEELEEVRAEFAAVAANPDDPAAQARLEDEIGDLLFVVLNLARHARVDAGTALRRANAKFERRFRMMEQLAEADGGLAGQSLAAQDRYWAQAKAAEKDDTQ</sequence>
<dbReference type="CDD" id="cd11529">
    <property type="entry name" value="NTP-PPase_MazG_Cterm"/>
    <property type="match status" value="1"/>
</dbReference>
<dbReference type="GO" id="GO:0046052">
    <property type="term" value="P:UTP catabolic process"/>
    <property type="evidence" value="ECO:0007669"/>
    <property type="project" value="TreeGrafter"/>
</dbReference>
<dbReference type="GO" id="GO:0006950">
    <property type="term" value="P:response to stress"/>
    <property type="evidence" value="ECO:0007669"/>
    <property type="project" value="UniProtKB-ARBA"/>
</dbReference>
<dbReference type="GO" id="GO:0046076">
    <property type="term" value="P:dTTP catabolic process"/>
    <property type="evidence" value="ECO:0007669"/>
    <property type="project" value="TreeGrafter"/>
</dbReference>